<accession>A0A8K0DPX8</accession>
<evidence type="ECO:0000313" key="5">
    <source>
        <dbReference type="Proteomes" id="UP000796880"/>
    </source>
</evidence>
<keyword evidence="2" id="KW-0806">Transcription termination</keyword>
<dbReference type="PANTHER" id="PTHR13068">
    <property type="entry name" value="CGI-12 PROTEIN-RELATED"/>
    <property type="match status" value="1"/>
</dbReference>
<comment type="similarity">
    <text evidence="1">Belongs to the mTERF family.</text>
</comment>
<dbReference type="PANTHER" id="PTHR13068:SF9">
    <property type="entry name" value="TRANSCRIPTION TERMINATION FACTOR MTERF5, CHLOROPLASTIC"/>
    <property type="match status" value="1"/>
</dbReference>
<dbReference type="GO" id="GO:0006353">
    <property type="term" value="P:DNA-templated transcription termination"/>
    <property type="evidence" value="ECO:0007669"/>
    <property type="project" value="UniProtKB-KW"/>
</dbReference>
<dbReference type="OrthoDB" id="637682at2759"/>
<keyword evidence="5" id="KW-1185">Reference proteome</keyword>
<dbReference type="Gene3D" id="1.25.70.10">
    <property type="entry name" value="Transcription termination factor 3, mitochondrial"/>
    <property type="match status" value="1"/>
</dbReference>
<organism evidence="4 5">
    <name type="scientific">Rhamnella rubrinervis</name>
    <dbReference type="NCBI Taxonomy" id="2594499"/>
    <lineage>
        <taxon>Eukaryota</taxon>
        <taxon>Viridiplantae</taxon>
        <taxon>Streptophyta</taxon>
        <taxon>Embryophyta</taxon>
        <taxon>Tracheophyta</taxon>
        <taxon>Spermatophyta</taxon>
        <taxon>Magnoliopsida</taxon>
        <taxon>eudicotyledons</taxon>
        <taxon>Gunneridae</taxon>
        <taxon>Pentapetalae</taxon>
        <taxon>rosids</taxon>
        <taxon>fabids</taxon>
        <taxon>Rosales</taxon>
        <taxon>Rhamnaceae</taxon>
        <taxon>rhamnoid group</taxon>
        <taxon>Rhamneae</taxon>
        <taxon>Rhamnella</taxon>
    </lineage>
</organism>
<sequence>MGGYSILKVVKSFPNSPDNKEKPVAPLPASLSPSLLDSKKLKAVSRVSEIGPTGKLRPQVLYLIELGMDLDQIKSMARRHPSFAFYSLEGKIKPLVELLLGLGVPKSDIPSILNRSPQLCGCSLSENIIPSMAFFESLGVDKKQWAKLIRRFPHFFCRSRQKVKTTVDFLFEMDPSAESIGKILTRFPQIMRCSVEDKLRPASEYFRSLGAVDLNALFCRAPQTLGLSVEAHLKPVTNFFLERGYSMEEVGTMISRFRNLYTISLAKNLVPKWEFFLTMNYPRHELVKFPQYFGYSLEQRIKPRYALMKECGVVLPLSKLLSSSSDYFHKALKSKAKQNSCSLGLKLKEAQYMS</sequence>
<evidence type="ECO:0000256" key="3">
    <source>
        <dbReference type="ARBA" id="ARBA00022946"/>
    </source>
</evidence>
<proteinExistence type="inferred from homology"/>
<keyword evidence="3" id="KW-0809">Transit peptide</keyword>
<dbReference type="AlphaFoldDB" id="A0A8K0DPX8"/>
<protein>
    <submittedName>
        <fullName evidence="4">Uncharacterized protein</fullName>
    </submittedName>
</protein>
<evidence type="ECO:0000256" key="1">
    <source>
        <dbReference type="ARBA" id="ARBA00007692"/>
    </source>
</evidence>
<dbReference type="SMART" id="SM00733">
    <property type="entry name" value="Mterf"/>
    <property type="match status" value="8"/>
</dbReference>
<name>A0A8K0DPX8_9ROSA</name>
<dbReference type="Proteomes" id="UP000796880">
    <property type="component" value="Unassembled WGS sequence"/>
</dbReference>
<dbReference type="Pfam" id="PF02536">
    <property type="entry name" value="mTERF"/>
    <property type="match status" value="1"/>
</dbReference>
<gene>
    <name evidence="4" type="ORF">FNV43_RR22284</name>
</gene>
<dbReference type="InterPro" id="IPR038538">
    <property type="entry name" value="MTERF_sf"/>
</dbReference>
<dbReference type="EMBL" id="VOIH02000010">
    <property type="protein sequence ID" value="KAF3435197.1"/>
    <property type="molecule type" value="Genomic_DNA"/>
</dbReference>
<keyword evidence="2" id="KW-0805">Transcription regulation</keyword>
<reference evidence="4" key="1">
    <citation type="submission" date="2020-03" db="EMBL/GenBank/DDBJ databases">
        <title>A high-quality chromosome-level genome assembly of a woody plant with both climbing and erect habits, Rhamnella rubrinervis.</title>
        <authorList>
            <person name="Lu Z."/>
            <person name="Yang Y."/>
            <person name="Zhu X."/>
            <person name="Sun Y."/>
        </authorList>
    </citation>
    <scope>NUCLEOTIDE SEQUENCE</scope>
    <source>
        <strain evidence="4">BYM</strain>
        <tissue evidence="4">Leaf</tissue>
    </source>
</reference>
<keyword evidence="2" id="KW-0804">Transcription</keyword>
<evidence type="ECO:0000313" key="4">
    <source>
        <dbReference type="EMBL" id="KAF3435197.1"/>
    </source>
</evidence>
<dbReference type="InterPro" id="IPR003690">
    <property type="entry name" value="MTERF"/>
</dbReference>
<comment type="caution">
    <text evidence="4">The sequence shown here is derived from an EMBL/GenBank/DDBJ whole genome shotgun (WGS) entry which is preliminary data.</text>
</comment>
<dbReference type="GO" id="GO:0003676">
    <property type="term" value="F:nucleic acid binding"/>
    <property type="evidence" value="ECO:0007669"/>
    <property type="project" value="InterPro"/>
</dbReference>
<evidence type="ECO:0000256" key="2">
    <source>
        <dbReference type="ARBA" id="ARBA00022472"/>
    </source>
</evidence>